<keyword evidence="4 5" id="KW-0472">Membrane</keyword>
<keyword evidence="3 5" id="KW-1133">Transmembrane helix</keyword>
<accession>A0A173LXM1</accession>
<feature type="transmembrane region" description="Helical" evidence="5">
    <location>
        <begin position="77"/>
        <end position="95"/>
    </location>
</feature>
<dbReference type="KEGG" id="amin:AUMI_110620"/>
<evidence type="ECO:0000313" key="7">
    <source>
        <dbReference type="Proteomes" id="UP000243847"/>
    </source>
</evidence>
<dbReference type="GO" id="GO:0015035">
    <property type="term" value="F:protein-disulfide reductase activity"/>
    <property type="evidence" value="ECO:0007669"/>
    <property type="project" value="InterPro"/>
</dbReference>
<evidence type="ECO:0000256" key="1">
    <source>
        <dbReference type="ARBA" id="ARBA00004141"/>
    </source>
</evidence>
<evidence type="ECO:0000256" key="2">
    <source>
        <dbReference type="ARBA" id="ARBA00022692"/>
    </source>
</evidence>
<sequence>MSEIHVSALQTETGNTTVVVGDTRVVVPPPTKPHHILLGKLGFWAQIGFMLAYIGVLSGAMFYFQFGLGEFPCPLCITQRMGMMLSSLGALYVVVNSLRGTLSPSGFMTGLGFAILGALLGATMSIRQILLHIMPGDPGYGGAVLGLHLYTWALISFVVVLVFAGVLLTFGTEFLPVRPSSSFGRVVAWVVIGIFLFTIVANLIAVFALEGFNWYLPDDPTSYELFNQLGWSK</sequence>
<dbReference type="OrthoDB" id="3711263at2"/>
<dbReference type="GeneID" id="80452255"/>
<protein>
    <submittedName>
        <fullName evidence="6">Competence protein</fullName>
    </submittedName>
</protein>
<dbReference type="GO" id="GO:0006457">
    <property type="term" value="P:protein folding"/>
    <property type="evidence" value="ECO:0007669"/>
    <property type="project" value="InterPro"/>
</dbReference>
<reference evidence="6 7" key="1">
    <citation type="journal article" date="2016" name="Genome Announc.">
        <title>Complete Genome Sequence of Aurantimicrobium minutum Type Strain KNCT, a Planktonic Ultramicrobacterium Isolated from River Water.</title>
        <authorList>
            <person name="Nakai R."/>
            <person name="Fujisawa T."/>
            <person name="Nakamura Y."/>
            <person name="Nishide H."/>
            <person name="Uchiyama I."/>
            <person name="Baba T."/>
            <person name="Toyoda A."/>
            <person name="Fujiyama A."/>
            <person name="Naganuma T."/>
            <person name="Niki H."/>
        </authorList>
    </citation>
    <scope>NUCLEOTIDE SEQUENCE [LARGE SCALE GENOMIC DNA]</scope>
    <source>
        <strain evidence="6 7">KNC</strain>
    </source>
</reference>
<dbReference type="SUPFAM" id="SSF158442">
    <property type="entry name" value="DsbB-like"/>
    <property type="match status" value="1"/>
</dbReference>
<name>A0A173LXM1_9MICO</name>
<gene>
    <name evidence="6" type="ORF">AUMI_110620</name>
</gene>
<organism evidence="6 7">
    <name type="scientific">Aurantimicrobium minutum</name>
    <dbReference type="NCBI Taxonomy" id="708131"/>
    <lineage>
        <taxon>Bacteria</taxon>
        <taxon>Bacillati</taxon>
        <taxon>Actinomycetota</taxon>
        <taxon>Actinomycetes</taxon>
        <taxon>Micrococcales</taxon>
        <taxon>Microbacteriaceae</taxon>
        <taxon>Aurantimicrobium</taxon>
    </lineage>
</organism>
<comment type="subcellular location">
    <subcellularLocation>
        <location evidence="1">Membrane</location>
        <topology evidence="1">Multi-pass membrane protein</topology>
    </subcellularLocation>
</comment>
<evidence type="ECO:0000256" key="4">
    <source>
        <dbReference type="ARBA" id="ARBA00023136"/>
    </source>
</evidence>
<evidence type="ECO:0000256" key="3">
    <source>
        <dbReference type="ARBA" id="ARBA00022989"/>
    </source>
</evidence>
<dbReference type="EMBL" id="AP017457">
    <property type="protein sequence ID" value="BAU99604.1"/>
    <property type="molecule type" value="Genomic_DNA"/>
</dbReference>
<dbReference type="GO" id="GO:0016020">
    <property type="term" value="C:membrane"/>
    <property type="evidence" value="ECO:0007669"/>
    <property type="project" value="UniProtKB-SubCell"/>
</dbReference>
<feature type="transmembrane region" description="Helical" evidence="5">
    <location>
        <begin position="41"/>
        <end position="65"/>
    </location>
</feature>
<dbReference type="Gene3D" id="1.20.1550.10">
    <property type="entry name" value="DsbB-like"/>
    <property type="match status" value="1"/>
</dbReference>
<feature type="transmembrane region" description="Helical" evidence="5">
    <location>
        <begin position="107"/>
        <end position="130"/>
    </location>
</feature>
<dbReference type="Pfam" id="PF02600">
    <property type="entry name" value="DsbB"/>
    <property type="match status" value="1"/>
</dbReference>
<feature type="transmembrane region" description="Helical" evidence="5">
    <location>
        <begin position="150"/>
        <end position="174"/>
    </location>
</feature>
<dbReference type="RefSeq" id="WP_096382209.1">
    <property type="nucleotide sequence ID" value="NZ_AP017457.1"/>
</dbReference>
<proteinExistence type="predicted"/>
<dbReference type="Proteomes" id="UP000243847">
    <property type="component" value="Chromosome sequence1"/>
</dbReference>
<evidence type="ECO:0000256" key="5">
    <source>
        <dbReference type="SAM" id="Phobius"/>
    </source>
</evidence>
<dbReference type="AlphaFoldDB" id="A0A173LXM1"/>
<feature type="transmembrane region" description="Helical" evidence="5">
    <location>
        <begin position="186"/>
        <end position="209"/>
    </location>
</feature>
<evidence type="ECO:0000313" key="6">
    <source>
        <dbReference type="EMBL" id="BAU99604.1"/>
    </source>
</evidence>
<dbReference type="InterPro" id="IPR003752">
    <property type="entry name" value="DiS_bond_form_DsbB/BdbC"/>
</dbReference>
<dbReference type="InterPro" id="IPR023380">
    <property type="entry name" value="DsbB-like_sf"/>
</dbReference>
<keyword evidence="2 5" id="KW-0812">Transmembrane</keyword>